<dbReference type="Proteomes" id="UP000219799">
    <property type="component" value="Chromosome 13"/>
</dbReference>
<feature type="compositionally biased region" description="Low complexity" evidence="1">
    <location>
        <begin position="185"/>
        <end position="194"/>
    </location>
</feature>
<name>A0A1C3KEV7_PLAMA</name>
<evidence type="ECO:0000313" key="2">
    <source>
        <dbReference type="EMBL" id="SBT72165.1"/>
    </source>
</evidence>
<feature type="compositionally biased region" description="Basic and acidic residues" evidence="1">
    <location>
        <begin position="136"/>
        <end position="149"/>
    </location>
</feature>
<organism evidence="2 3">
    <name type="scientific">Plasmodium malariae</name>
    <dbReference type="NCBI Taxonomy" id="5858"/>
    <lineage>
        <taxon>Eukaryota</taxon>
        <taxon>Sar</taxon>
        <taxon>Alveolata</taxon>
        <taxon>Apicomplexa</taxon>
        <taxon>Aconoidasida</taxon>
        <taxon>Haemosporida</taxon>
        <taxon>Plasmodiidae</taxon>
        <taxon>Plasmodium</taxon>
        <taxon>Plasmodium (Plasmodium)</taxon>
    </lineage>
</organism>
<feature type="non-terminal residue" evidence="2">
    <location>
        <position position="1"/>
    </location>
</feature>
<feature type="compositionally biased region" description="Basic residues" evidence="1">
    <location>
        <begin position="97"/>
        <end position="114"/>
    </location>
</feature>
<feature type="compositionally biased region" description="Acidic residues" evidence="1">
    <location>
        <begin position="123"/>
        <end position="135"/>
    </location>
</feature>
<sequence length="422" mass="48111">TYNSHVINYLINGSSKNKDVKEHTIMKEKPTTHVNLPDDLKYTFYQYKMRDDMDGDSMGNYYKSRNGFFKSIFSKVFKRKKSEEDGEEDQEEEKEKKEKKKKKKWSFPWTRKKKNGENKSEHDEYDDESDEEENSNSDRKGSGSRKRSEDDEDDGTSSNHTGSRGHGRGSSGGDNDEDDEDGDESMSNGSIIGSKGKKSNGKNNSRNRKKKDRFKKIKTKMKDLFVRVKKNVIPEKQKLHIEAFFNSIIVKTCKDSLKWDGKMFKKQSLVEMTLKIPVKMKYIADKPLDFFRSGYEVILTCRNCTQILFNSCVQVYCTKRMTMKDTKNDGTNASAHLHSDVHSAANGAAHSTLGGVTSNVVAASAGLYAMGIPDFAPLPTYDYKTQLFPGNINTSTDYYNSDINIYAKFSVLFMIALMILLI</sequence>
<dbReference type="EMBL" id="LT594501">
    <property type="protein sequence ID" value="SBT72165.1"/>
    <property type="molecule type" value="Genomic_DNA"/>
</dbReference>
<reference evidence="2 3" key="1">
    <citation type="submission" date="2016-06" db="EMBL/GenBank/DDBJ databases">
        <authorList>
            <consortium name="Pathogen Informatics"/>
        </authorList>
    </citation>
    <scope>NUCLEOTIDE SEQUENCE [LARGE SCALE GENOMIC DNA]</scope>
    <source>
        <strain evidence="2">PmlGA01</strain>
    </source>
</reference>
<feature type="compositionally biased region" description="Basic residues" evidence="1">
    <location>
        <begin position="195"/>
        <end position="213"/>
    </location>
</feature>
<feature type="compositionally biased region" description="Acidic residues" evidence="1">
    <location>
        <begin position="174"/>
        <end position="184"/>
    </location>
</feature>
<dbReference type="VEuPathDB" id="PlasmoDB:PmUG01_13028800"/>
<protein>
    <submittedName>
        <fullName evidence="2">Uncharacterized protein</fullName>
    </submittedName>
</protein>
<proteinExistence type="predicted"/>
<evidence type="ECO:0000313" key="3">
    <source>
        <dbReference type="Proteomes" id="UP000219799"/>
    </source>
</evidence>
<accession>A0A1C3KEV7</accession>
<gene>
    <name evidence="2" type="primary">PmlGA01_130021500</name>
    <name evidence="2" type="ORF">PMLGA01_130021500</name>
</gene>
<dbReference type="AlphaFoldDB" id="A0A1C3KEV7"/>
<feature type="region of interest" description="Disordered" evidence="1">
    <location>
        <begin position="79"/>
        <end position="213"/>
    </location>
</feature>
<evidence type="ECO:0000256" key="1">
    <source>
        <dbReference type="SAM" id="MobiDB-lite"/>
    </source>
</evidence>